<evidence type="ECO:0000256" key="4">
    <source>
        <dbReference type="ARBA" id="ARBA00022989"/>
    </source>
</evidence>
<dbReference type="GO" id="GO:0016020">
    <property type="term" value="C:membrane"/>
    <property type="evidence" value="ECO:0007669"/>
    <property type="project" value="UniProtKB-SubCell"/>
</dbReference>
<feature type="transmembrane region" description="Helical" evidence="6">
    <location>
        <begin position="281"/>
        <end position="302"/>
    </location>
</feature>
<dbReference type="Proteomes" id="UP000532373">
    <property type="component" value="Unassembled WGS sequence"/>
</dbReference>
<reference evidence="7 8" key="1">
    <citation type="submission" date="2020-08" db="EMBL/GenBank/DDBJ databases">
        <title>Genomic Encyclopedia of Type Strains, Phase IV (KMG-IV): sequencing the most valuable type-strain genomes for metagenomic binning, comparative biology and taxonomic classification.</title>
        <authorList>
            <person name="Goeker M."/>
        </authorList>
    </citation>
    <scope>NUCLEOTIDE SEQUENCE [LARGE SCALE GENOMIC DNA]</scope>
    <source>
        <strain evidence="7 8">DSM 17454</strain>
    </source>
</reference>
<feature type="transmembrane region" description="Helical" evidence="6">
    <location>
        <begin position="308"/>
        <end position="337"/>
    </location>
</feature>
<dbReference type="Gene3D" id="1.20.1250.20">
    <property type="entry name" value="MFS general substrate transporter like domains"/>
    <property type="match status" value="1"/>
</dbReference>
<keyword evidence="3 6" id="KW-0812">Transmembrane</keyword>
<dbReference type="Pfam" id="PF07690">
    <property type="entry name" value="MFS_1"/>
    <property type="match status" value="1"/>
</dbReference>
<dbReference type="PANTHER" id="PTHR43385">
    <property type="entry name" value="RIBOFLAVIN TRANSPORTER RIBJ"/>
    <property type="match status" value="1"/>
</dbReference>
<dbReference type="PANTHER" id="PTHR43385:SF1">
    <property type="entry name" value="RIBOFLAVIN TRANSPORTER RIBJ"/>
    <property type="match status" value="1"/>
</dbReference>
<dbReference type="GO" id="GO:0022857">
    <property type="term" value="F:transmembrane transporter activity"/>
    <property type="evidence" value="ECO:0007669"/>
    <property type="project" value="InterPro"/>
</dbReference>
<name>A0A8E2BGD8_9HYPH</name>
<dbReference type="InterPro" id="IPR011701">
    <property type="entry name" value="MFS"/>
</dbReference>
<comment type="caution">
    <text evidence="7">The sequence shown here is derived from an EMBL/GenBank/DDBJ whole genome shotgun (WGS) entry which is preliminary data.</text>
</comment>
<comment type="subcellular location">
    <subcellularLocation>
        <location evidence="1">Membrane</location>
        <topology evidence="1">Multi-pass membrane protein</topology>
    </subcellularLocation>
</comment>
<evidence type="ECO:0000313" key="7">
    <source>
        <dbReference type="EMBL" id="MBB6470077.1"/>
    </source>
</evidence>
<evidence type="ECO:0000256" key="5">
    <source>
        <dbReference type="ARBA" id="ARBA00023136"/>
    </source>
</evidence>
<dbReference type="RefSeq" id="WP_184773986.1">
    <property type="nucleotide sequence ID" value="NZ_JACHGI010000022.1"/>
</dbReference>
<evidence type="ECO:0000256" key="3">
    <source>
        <dbReference type="ARBA" id="ARBA00022692"/>
    </source>
</evidence>
<proteinExistence type="predicted"/>
<dbReference type="InterPro" id="IPR036259">
    <property type="entry name" value="MFS_trans_sf"/>
</dbReference>
<feature type="transmembrane region" description="Helical" evidence="6">
    <location>
        <begin position="374"/>
        <end position="396"/>
    </location>
</feature>
<feature type="transmembrane region" description="Helical" evidence="6">
    <location>
        <begin position="79"/>
        <end position="98"/>
    </location>
</feature>
<accession>A0A8E2BGD8</accession>
<feature type="transmembrane region" description="Helical" evidence="6">
    <location>
        <begin position="12"/>
        <end position="35"/>
    </location>
</feature>
<dbReference type="AlphaFoldDB" id="A0A8E2BGD8"/>
<protein>
    <submittedName>
        <fullName evidence="7">MFS family permease</fullName>
    </submittedName>
</protein>
<evidence type="ECO:0000313" key="8">
    <source>
        <dbReference type="Proteomes" id="UP000532373"/>
    </source>
</evidence>
<gene>
    <name evidence="7" type="ORF">HNQ96_005971</name>
</gene>
<evidence type="ECO:0000256" key="1">
    <source>
        <dbReference type="ARBA" id="ARBA00004141"/>
    </source>
</evidence>
<evidence type="ECO:0000256" key="6">
    <source>
        <dbReference type="SAM" id="Phobius"/>
    </source>
</evidence>
<feature type="transmembrane region" description="Helical" evidence="6">
    <location>
        <begin position="168"/>
        <end position="188"/>
    </location>
</feature>
<dbReference type="InterPro" id="IPR052983">
    <property type="entry name" value="MFS_Riboflavin_Transporter"/>
</dbReference>
<sequence>MSRPIEQRYGAVIWGLGLTQIIGYGTLYYSFSMLAPDMAHDFGWSQQWVFGIFSVSLLIGGFAAPTIGRRIDQHGAGQMMALGSVVAACALTVCAMAPGRIPFIAGMVVMEIASAFVLYNAAFAALVQITPQTGQRSITHLTLIAGFASTIFWPITSELHKYLTWREVYLVFAVLHLAVCLPVHYWLARAMAAESKRQDPTKDRKVAPVEASIASSDRRRAFALMGLGFALEGFVLSALLVHMVPLLTAVGLGASAVLVGTLFGPAQVFSRFINMLAGRGLSPLMLAVISAALLVAGLTMLLATAPWFAGAVVFAIVFGLGSGLTSIVQGALPLALFGSEGYGAMLGRISAIRLIVSALAPFIFSMLMAHVGTWAALAVAIVLGIAAALAFAAIGWRRRGRLPVPASLTTK</sequence>
<feature type="transmembrane region" description="Helical" evidence="6">
    <location>
        <begin position="246"/>
        <end position="269"/>
    </location>
</feature>
<keyword evidence="2" id="KW-0813">Transport</keyword>
<feature type="transmembrane region" description="Helical" evidence="6">
    <location>
        <begin position="221"/>
        <end position="240"/>
    </location>
</feature>
<dbReference type="NCBIfam" id="NF033733">
    <property type="entry name" value="MFS_ArsK"/>
    <property type="match status" value="1"/>
</dbReference>
<dbReference type="SUPFAM" id="SSF103473">
    <property type="entry name" value="MFS general substrate transporter"/>
    <property type="match status" value="1"/>
</dbReference>
<keyword evidence="4 6" id="KW-1133">Transmembrane helix</keyword>
<keyword evidence="5 6" id="KW-0472">Membrane</keyword>
<organism evidence="7 8">
    <name type="scientific">Aminobacter carboxidus</name>
    <dbReference type="NCBI Taxonomy" id="376165"/>
    <lineage>
        <taxon>Bacteria</taxon>
        <taxon>Pseudomonadati</taxon>
        <taxon>Pseudomonadota</taxon>
        <taxon>Alphaproteobacteria</taxon>
        <taxon>Hyphomicrobiales</taxon>
        <taxon>Phyllobacteriaceae</taxon>
        <taxon>Aminobacter</taxon>
    </lineage>
</organism>
<feature type="transmembrane region" description="Helical" evidence="6">
    <location>
        <begin position="138"/>
        <end position="156"/>
    </location>
</feature>
<evidence type="ECO:0000256" key="2">
    <source>
        <dbReference type="ARBA" id="ARBA00022448"/>
    </source>
</evidence>
<feature type="transmembrane region" description="Helical" evidence="6">
    <location>
        <begin position="104"/>
        <end position="126"/>
    </location>
</feature>
<feature type="transmembrane region" description="Helical" evidence="6">
    <location>
        <begin position="349"/>
        <end position="368"/>
    </location>
</feature>
<feature type="transmembrane region" description="Helical" evidence="6">
    <location>
        <begin position="47"/>
        <end position="67"/>
    </location>
</feature>
<dbReference type="EMBL" id="JACHGI010000022">
    <property type="protein sequence ID" value="MBB6470077.1"/>
    <property type="molecule type" value="Genomic_DNA"/>
</dbReference>